<accession>A0ABQ9XE00</accession>
<evidence type="ECO:0000256" key="2">
    <source>
        <dbReference type="SAM" id="Phobius"/>
    </source>
</evidence>
<dbReference type="InterPro" id="IPR011050">
    <property type="entry name" value="Pectin_lyase_fold/virulence"/>
</dbReference>
<evidence type="ECO:0000256" key="1">
    <source>
        <dbReference type="SAM" id="MobiDB-lite"/>
    </source>
</evidence>
<organism evidence="4 5">
    <name type="scientific">Blattamonas nauphoetae</name>
    <dbReference type="NCBI Taxonomy" id="2049346"/>
    <lineage>
        <taxon>Eukaryota</taxon>
        <taxon>Metamonada</taxon>
        <taxon>Preaxostyla</taxon>
        <taxon>Oxymonadida</taxon>
        <taxon>Blattamonas</taxon>
    </lineage>
</organism>
<feature type="compositionally biased region" description="Acidic residues" evidence="1">
    <location>
        <begin position="1254"/>
        <end position="1270"/>
    </location>
</feature>
<evidence type="ECO:0000313" key="4">
    <source>
        <dbReference type="EMBL" id="KAK2949924.1"/>
    </source>
</evidence>
<feature type="compositionally biased region" description="Basic and acidic residues" evidence="1">
    <location>
        <begin position="1316"/>
        <end position="1328"/>
    </location>
</feature>
<dbReference type="SUPFAM" id="SSF51126">
    <property type="entry name" value="Pectin lyase-like"/>
    <property type="match status" value="2"/>
</dbReference>
<reference evidence="4 5" key="1">
    <citation type="journal article" date="2022" name="bioRxiv">
        <title>Genomics of Preaxostyla Flagellates Illuminates Evolutionary Transitions and the Path Towards Mitochondrial Loss.</title>
        <authorList>
            <person name="Novak L.V.F."/>
            <person name="Treitli S.C."/>
            <person name="Pyrih J."/>
            <person name="Halakuc P."/>
            <person name="Pipaliya S.V."/>
            <person name="Vacek V."/>
            <person name="Brzon O."/>
            <person name="Soukal P."/>
            <person name="Eme L."/>
            <person name="Dacks J.B."/>
            <person name="Karnkowska A."/>
            <person name="Elias M."/>
            <person name="Hampl V."/>
        </authorList>
    </citation>
    <scope>NUCLEOTIDE SEQUENCE [LARGE SCALE GENOMIC DNA]</scope>
    <source>
        <strain evidence="4">NAU3</strain>
        <tissue evidence="4">Gut</tissue>
    </source>
</reference>
<feature type="region of interest" description="Disordered" evidence="1">
    <location>
        <begin position="1107"/>
        <end position="1141"/>
    </location>
</feature>
<keyword evidence="2" id="KW-1133">Transmembrane helix</keyword>
<sequence length="1361" mass="147635">MSLVSSIIVLYAHSWQTPTVLTQFIAKHDSPSHPNHDLPVRFPSGHFVGSDVKFSGRHLSLNGALATTLSFDQTSNPTPTSIKPNNAEGLFQDSENTPPFLQAATIRSTSLTVCECDFHVEAWSAPFTIAEEDTPTRSSSSVTIVSSHLLNTHSTIPSFVCRMHSTAYSDAAVAVSGCRLSNSRFSTAEGLTLDDTHQQPTSTQHPLPSVIETVLSHTRFENMSSPVLARQREWASKGASLRQTLAACDITRETSPPKWGGENTSFSLCHTPVPHDFVIPTKHKPDAHQFVGQQVTTSVLDYQFLQPVASAQIAFALCTFTNMTRTDDWGAAAILVDRPTGPLIISECSFTKCVCHAQTSQTTFAGAVNFHGSETGPPHYAGYIAKSRFLNCNATTGGGGGFRFHQALSLIMDNCTFDSCHARAQGGGCYLRQVITSIINDGIIKGCTSRLGGGMRIAENKTVTMTSCLFEACTAETDKHTGGLVLDRIDKASLSDTMFRRCKGGAEGSGGLFVTNRNTDTTSLSIEASEFTNCSTNNTGGGMHAEKLGSLTVTGTKFTNCPSAKNGGGCMVVNVTHSTTITSCSFVKCTAAADVGLGGGLRLELESEANGSEDESSSFNQITLLFYLLPYRADVIYASPTGRDSNGCGHVTRHCQRMHLGHKHLEGTGDLTLWIVSSARLESSIEFHPNNVVIGSENGEGTVFVVGDSCFVDGDFEVDHKLTVTNLTFDLDSATCAVLFSSGVGELLLRSCKFERTGSLDFTLVSIIAGTVELDEITFDSVDFAHSPFIFDSFKSATFETVTVSNSNLCLFIDALGTGSASEMTIKSCAFTNISKPTSQYNADSMGLCEWETGLVSLTNCSTSIESTEFTGVAEGVAVQRGGWLSLTSVMMSGNGIWEETVLANNNRVSSSFPSLRHNIRCSDNGLIEIGSLRGGDGIDTPSAWISASDCEVTANETLSRSPFFVPTLSPSSTSKLNAKKTGFEVSIDGTTLIPCSLVLEVFERKKDGKEGKMVRIGLSEDSTVSFNETQIELDLPLSSVSGLAKNVEWCGRLVFGENKTTASFVIRKNSVDIMWLLPIVISITVVLVILLFIVIICCCGRRKEKEEEEEEDVEMTESEEQSIEDEKDEGLAGKSIGVNSIDPFSSSKSIITTEKKEEPDQSDDLIDLKENSVIAEDLTNMKEDTRGKHPNDEAREVLIGHDGRKGDEKHEETRREPEGDGKDGKVEMEDVLERPHKEKKVKKKRKKKTTLGELEEEATVATEQTEEQDGQERHDDDGSGEGKKKRKKKKKEGVEEDGENVEMTVTTEQTEEQDGQERRDDDGSGEGKKKRKKKKKEGVEEDGENVEMTVTTEQTEGDCL</sequence>
<dbReference type="Proteomes" id="UP001281761">
    <property type="component" value="Unassembled WGS sequence"/>
</dbReference>
<gene>
    <name evidence="4" type="ORF">BLNAU_15153</name>
</gene>
<comment type="caution">
    <text evidence="4">The sequence shown here is derived from an EMBL/GenBank/DDBJ whole genome shotgun (WGS) entry which is preliminary data.</text>
</comment>
<proteinExistence type="predicted"/>
<evidence type="ECO:0000313" key="5">
    <source>
        <dbReference type="Proteomes" id="UP001281761"/>
    </source>
</evidence>
<feature type="compositionally biased region" description="Basic residues" evidence="1">
    <location>
        <begin position="1238"/>
        <end position="1250"/>
    </location>
</feature>
<feature type="transmembrane region" description="Helical" evidence="2">
    <location>
        <begin position="1074"/>
        <end position="1099"/>
    </location>
</feature>
<name>A0ABQ9XE00_9EUKA</name>
<feature type="compositionally biased region" description="Basic and acidic residues" evidence="1">
    <location>
        <begin position="1271"/>
        <end position="1283"/>
    </location>
</feature>
<feature type="region of interest" description="Disordered" evidence="1">
    <location>
        <begin position="1179"/>
        <end position="1361"/>
    </location>
</feature>
<keyword evidence="2" id="KW-0812">Transmembrane</keyword>
<keyword evidence="5" id="KW-1185">Reference proteome</keyword>
<evidence type="ECO:0000259" key="3">
    <source>
        <dbReference type="Pfam" id="PF13229"/>
    </source>
</evidence>
<feature type="domain" description="Right handed beta helix" evidence="3">
    <location>
        <begin position="335"/>
        <end position="473"/>
    </location>
</feature>
<feature type="compositionally biased region" description="Basic and acidic residues" evidence="1">
    <location>
        <begin position="1180"/>
        <end position="1237"/>
    </location>
</feature>
<keyword evidence="2" id="KW-0472">Membrane</keyword>
<dbReference type="InterPro" id="IPR039448">
    <property type="entry name" value="Beta_helix"/>
</dbReference>
<feature type="compositionally biased region" description="Acidic residues" evidence="1">
    <location>
        <begin position="1107"/>
        <end position="1129"/>
    </location>
</feature>
<dbReference type="EMBL" id="JARBJD010000146">
    <property type="protein sequence ID" value="KAK2949924.1"/>
    <property type="molecule type" value="Genomic_DNA"/>
</dbReference>
<protein>
    <recommendedName>
        <fullName evidence="3">Right handed beta helix domain-containing protein</fullName>
    </recommendedName>
</protein>
<dbReference type="Pfam" id="PF13229">
    <property type="entry name" value="Beta_helix"/>
    <property type="match status" value="1"/>
</dbReference>